<dbReference type="Proteomes" id="UP001281410">
    <property type="component" value="Unassembled WGS sequence"/>
</dbReference>
<dbReference type="NCBIfam" id="TIGR03355">
    <property type="entry name" value="VI_chp_2"/>
    <property type="match status" value="1"/>
</dbReference>
<dbReference type="PANTHER" id="PTHR35565">
    <property type="entry name" value="CYTOPLASMIC PROTEIN-RELATED"/>
    <property type="match status" value="1"/>
</dbReference>
<dbReference type="EMBL" id="JANJYJ010000781">
    <property type="protein sequence ID" value="KAK3172161.1"/>
    <property type="molecule type" value="Genomic_DNA"/>
</dbReference>
<dbReference type="AlphaFoldDB" id="A0AAD9Z730"/>
<dbReference type="InterPro" id="IPR044032">
    <property type="entry name" value="TssC1_C"/>
</dbReference>
<evidence type="ECO:0000313" key="4">
    <source>
        <dbReference type="Proteomes" id="UP001281410"/>
    </source>
</evidence>
<gene>
    <name evidence="3" type="ORF">Dsin_033168</name>
</gene>
<organism evidence="3 4">
    <name type="scientific">Dipteronia sinensis</name>
    <dbReference type="NCBI Taxonomy" id="43782"/>
    <lineage>
        <taxon>Eukaryota</taxon>
        <taxon>Viridiplantae</taxon>
        <taxon>Streptophyta</taxon>
        <taxon>Embryophyta</taxon>
        <taxon>Tracheophyta</taxon>
        <taxon>Spermatophyta</taxon>
        <taxon>Magnoliopsida</taxon>
        <taxon>eudicotyledons</taxon>
        <taxon>Gunneridae</taxon>
        <taxon>Pentapetalae</taxon>
        <taxon>rosids</taxon>
        <taxon>malvids</taxon>
        <taxon>Sapindales</taxon>
        <taxon>Sapindaceae</taxon>
        <taxon>Hippocastanoideae</taxon>
        <taxon>Acereae</taxon>
        <taxon>Dipteronia</taxon>
    </lineage>
</organism>
<name>A0AAD9Z730_9ROSI</name>
<feature type="domain" description="TssC1 C-terminal" evidence="2">
    <location>
        <begin position="413"/>
        <end position="523"/>
    </location>
</feature>
<evidence type="ECO:0000313" key="3">
    <source>
        <dbReference type="EMBL" id="KAK3172161.1"/>
    </source>
</evidence>
<sequence>MADTETKTGTDLQSLFGVARLPEIREADAVATMPRPEQDQQIRGLNMVKVFNDTVQKSDDKTRTEGNLYKIIQDKIDELDREIATGLNAVLHDEGFQKLEATWRGLHYLVFNTETSTRLKLRVLDVTRKELADDLEKALEFDQSALFKKVYEEEYGTLGGKPYGCLVGDYAFDRSAPSMSMLKKLAAVAASAHAPFIAAADPNLFDLETFADLPKPRDLSKIFEAADMAEWTAFRQSEDSRYVALTLPRVLMRLPYDPVDNPVEGLTFREETGDRLKPDGDTFDPAAPPAEGEVIDEGKLRLDPRAKNYLWGNPAYILAQRITNAFAMYSWTAAVRGVEGGGKVEGLPLHKFKSINGDKTMIVPTEVAITDRREKELSDQGFISLVYCKDTNYAAFFGSQTVNKPIKYNLASANANAELSARLPYILNTSRFAHYVKVMMRNRIGSFMTKENVQTYLTTWISDYVLDKDDAGQDLKAKYPLREARIDVVDVPGQPGAYSATVFLRPHFQLEGLSASLRLVAELPAPAA</sequence>
<accession>A0AAD9Z730</accession>
<dbReference type="InterPro" id="IPR010269">
    <property type="entry name" value="T6SS_TssC-like"/>
</dbReference>
<keyword evidence="4" id="KW-1185">Reference proteome</keyword>
<evidence type="ECO:0000259" key="2">
    <source>
        <dbReference type="Pfam" id="PF18945"/>
    </source>
</evidence>
<reference evidence="3" key="1">
    <citation type="journal article" date="2023" name="Plant J.">
        <title>Genome sequences and population genomics provide insights into the demographic history, inbreeding, and mutation load of two 'living fossil' tree species of Dipteronia.</title>
        <authorList>
            <person name="Feng Y."/>
            <person name="Comes H.P."/>
            <person name="Chen J."/>
            <person name="Zhu S."/>
            <person name="Lu R."/>
            <person name="Zhang X."/>
            <person name="Li P."/>
            <person name="Qiu J."/>
            <person name="Olsen K.M."/>
            <person name="Qiu Y."/>
        </authorList>
    </citation>
    <scope>NUCLEOTIDE SEQUENCE</scope>
    <source>
        <strain evidence="3">NBL</strain>
    </source>
</reference>
<protein>
    <recommendedName>
        <fullName evidence="5">Type VI secretion system contractile sheath large subunit</fullName>
    </recommendedName>
</protein>
<comment type="caution">
    <text evidence="3">The sequence shown here is derived from an EMBL/GenBank/DDBJ whole genome shotgun (WGS) entry which is preliminary data.</text>
</comment>
<dbReference type="Pfam" id="PF05943">
    <property type="entry name" value="VipB"/>
    <property type="match status" value="1"/>
</dbReference>
<dbReference type="Pfam" id="PF18945">
    <property type="entry name" value="VipB_2"/>
    <property type="match status" value="1"/>
</dbReference>
<evidence type="ECO:0000259" key="1">
    <source>
        <dbReference type="Pfam" id="PF05943"/>
    </source>
</evidence>
<dbReference type="InterPro" id="IPR044031">
    <property type="entry name" value="TssC1_N"/>
</dbReference>
<proteinExistence type="predicted"/>
<dbReference type="PANTHER" id="PTHR35565:SF3">
    <property type="entry name" value="TYPE VI SECRETION SYSTEM SHEATH PROTEIN TSSC1"/>
    <property type="match status" value="1"/>
</dbReference>
<evidence type="ECO:0008006" key="5">
    <source>
        <dbReference type="Google" id="ProtNLM"/>
    </source>
</evidence>
<feature type="domain" description="TssC1 N-terminal" evidence="1">
    <location>
        <begin position="74"/>
        <end position="402"/>
    </location>
</feature>